<evidence type="ECO:0000313" key="2">
    <source>
        <dbReference type="EMBL" id="AOW09858.1"/>
    </source>
</evidence>
<feature type="domain" description="SHOCT" evidence="1">
    <location>
        <begin position="70"/>
        <end position="96"/>
    </location>
</feature>
<dbReference type="AlphaFoldDB" id="A0AAC9I6J4"/>
<dbReference type="Proteomes" id="UP000175968">
    <property type="component" value="Chromosome"/>
</dbReference>
<proteinExistence type="predicted"/>
<keyword evidence="3" id="KW-1185">Reference proteome</keyword>
<dbReference type="InterPro" id="IPR018649">
    <property type="entry name" value="SHOCT"/>
</dbReference>
<evidence type="ECO:0000313" key="3">
    <source>
        <dbReference type="Proteomes" id="UP000175968"/>
    </source>
</evidence>
<dbReference type="RefSeq" id="WP_035640097.1">
    <property type="nucleotide sequence ID" value="NZ_CP017479.1"/>
</dbReference>
<sequence>MLDNKADASIVNIKEQKAIDYSNVKGFNEITELILKYAPSGTVVTPIQTSPSQEAVKSGTANSMEGKKKALLDLKELLDAGILTVEEFEVEKNKILKG</sequence>
<protein>
    <recommendedName>
        <fullName evidence="1">SHOCT domain-containing protein</fullName>
    </recommendedName>
</protein>
<reference evidence="2 3" key="1">
    <citation type="submission" date="2016-10" db="EMBL/GenBank/DDBJ databases">
        <title>Flavobacterium gilvum sp. nov., isolated from stream water.</title>
        <authorList>
            <person name="Shin S.-K."/>
            <person name="Cho Y.-J."/>
            <person name="Yi H."/>
        </authorList>
    </citation>
    <scope>NUCLEOTIDE SEQUENCE [LARGE SCALE GENOMIC DNA]</scope>
    <source>
        <strain evidence="2 3">EM1308</strain>
    </source>
</reference>
<accession>A0AAC9I6J4</accession>
<dbReference type="EMBL" id="CP017479">
    <property type="protein sequence ID" value="AOW09858.1"/>
    <property type="molecule type" value="Genomic_DNA"/>
</dbReference>
<name>A0AAC9I6J4_9FLAO</name>
<gene>
    <name evidence="2" type="ORF">EM308_10260</name>
</gene>
<dbReference type="Pfam" id="PF09851">
    <property type="entry name" value="SHOCT"/>
    <property type="match status" value="1"/>
</dbReference>
<organism evidence="2 3">
    <name type="scientific">Flavobacterium gilvum</name>
    <dbReference type="NCBI Taxonomy" id="1492737"/>
    <lineage>
        <taxon>Bacteria</taxon>
        <taxon>Pseudomonadati</taxon>
        <taxon>Bacteroidota</taxon>
        <taxon>Flavobacteriia</taxon>
        <taxon>Flavobacteriales</taxon>
        <taxon>Flavobacteriaceae</taxon>
        <taxon>Flavobacterium</taxon>
    </lineage>
</organism>
<dbReference type="KEGG" id="fgl:EM308_10260"/>
<evidence type="ECO:0000259" key="1">
    <source>
        <dbReference type="Pfam" id="PF09851"/>
    </source>
</evidence>